<evidence type="ECO:0000313" key="2">
    <source>
        <dbReference type="Proteomes" id="UP001445076"/>
    </source>
</evidence>
<protein>
    <submittedName>
        <fullName evidence="1">Uncharacterized protein</fullName>
    </submittedName>
</protein>
<dbReference type="AlphaFoldDB" id="A0AAW0WMW2"/>
<reference evidence="1 2" key="1">
    <citation type="journal article" date="2024" name="BMC Genomics">
        <title>Genome assembly of redclaw crayfish (Cherax quadricarinatus) provides insights into its immune adaptation and hypoxia tolerance.</title>
        <authorList>
            <person name="Liu Z."/>
            <person name="Zheng J."/>
            <person name="Li H."/>
            <person name="Fang K."/>
            <person name="Wang S."/>
            <person name="He J."/>
            <person name="Zhou D."/>
            <person name="Weng S."/>
            <person name="Chi M."/>
            <person name="Gu Z."/>
            <person name="He J."/>
            <person name="Li F."/>
            <person name="Wang M."/>
        </authorList>
    </citation>
    <scope>NUCLEOTIDE SEQUENCE [LARGE SCALE GENOMIC DNA]</scope>
    <source>
        <strain evidence="1">ZL_2023a</strain>
    </source>
</reference>
<gene>
    <name evidence="1" type="ORF">OTU49_009038</name>
</gene>
<evidence type="ECO:0000313" key="1">
    <source>
        <dbReference type="EMBL" id="KAK8728596.1"/>
    </source>
</evidence>
<organism evidence="1 2">
    <name type="scientific">Cherax quadricarinatus</name>
    <name type="common">Australian red claw crayfish</name>
    <dbReference type="NCBI Taxonomy" id="27406"/>
    <lineage>
        <taxon>Eukaryota</taxon>
        <taxon>Metazoa</taxon>
        <taxon>Ecdysozoa</taxon>
        <taxon>Arthropoda</taxon>
        <taxon>Crustacea</taxon>
        <taxon>Multicrustacea</taxon>
        <taxon>Malacostraca</taxon>
        <taxon>Eumalacostraca</taxon>
        <taxon>Eucarida</taxon>
        <taxon>Decapoda</taxon>
        <taxon>Pleocyemata</taxon>
        <taxon>Astacidea</taxon>
        <taxon>Parastacoidea</taxon>
        <taxon>Parastacidae</taxon>
        <taxon>Cherax</taxon>
    </lineage>
</organism>
<feature type="non-terminal residue" evidence="1">
    <location>
        <position position="1"/>
    </location>
</feature>
<keyword evidence="2" id="KW-1185">Reference proteome</keyword>
<proteinExistence type="predicted"/>
<dbReference type="Proteomes" id="UP001445076">
    <property type="component" value="Unassembled WGS sequence"/>
</dbReference>
<name>A0AAW0WMW2_CHEQU</name>
<sequence length="111" mass="12188">PVLAATLPRSFATCVRYGVRHAQICRNLRTRHIGVSVRLKSTPAAASLVGENNALGAASHDKEKKDPLDLTFCDHEAAFKSKTTWEVLRALLVFQMCGIQSLVDNNEKVRG</sequence>
<dbReference type="EMBL" id="JARKIK010000071">
    <property type="protein sequence ID" value="KAK8728596.1"/>
    <property type="molecule type" value="Genomic_DNA"/>
</dbReference>
<comment type="caution">
    <text evidence="1">The sequence shown here is derived from an EMBL/GenBank/DDBJ whole genome shotgun (WGS) entry which is preliminary data.</text>
</comment>
<accession>A0AAW0WMW2</accession>